<keyword evidence="5" id="KW-0378">Hydrolase</keyword>
<dbReference type="Pfam" id="PF04185">
    <property type="entry name" value="Phosphoesterase"/>
    <property type="match status" value="1"/>
</dbReference>
<dbReference type="PANTHER" id="PTHR31956">
    <property type="entry name" value="NON-SPECIFIC PHOSPHOLIPASE C4-RELATED"/>
    <property type="match status" value="1"/>
</dbReference>
<evidence type="ECO:0000256" key="4">
    <source>
        <dbReference type="ARBA" id="ARBA00022729"/>
    </source>
</evidence>
<dbReference type="SUPFAM" id="SSF53649">
    <property type="entry name" value="Alkaline phosphatase-like"/>
    <property type="match status" value="1"/>
</dbReference>
<dbReference type="GO" id="GO:0005576">
    <property type="term" value="C:extracellular region"/>
    <property type="evidence" value="ECO:0007669"/>
    <property type="project" value="UniProtKB-SubCell"/>
</dbReference>
<comment type="subcellular location">
    <subcellularLocation>
        <location evidence="1">Secreted</location>
    </subcellularLocation>
</comment>
<evidence type="ECO:0000256" key="3">
    <source>
        <dbReference type="ARBA" id="ARBA00022525"/>
    </source>
</evidence>
<proteinExistence type="inferred from homology"/>
<dbReference type="Gramene" id="Manes.09G131600.1.v8.1">
    <property type="protein sequence ID" value="Manes.09G131600.1.v8.1.CDS"/>
    <property type="gene ID" value="Manes.09G131600.v8.1"/>
</dbReference>
<evidence type="ECO:0000313" key="6">
    <source>
        <dbReference type="EMBL" id="OAY41821.1"/>
    </source>
</evidence>
<keyword evidence="3" id="KW-0964">Secreted</keyword>
<dbReference type="GO" id="GO:0009395">
    <property type="term" value="P:phospholipid catabolic process"/>
    <property type="evidence" value="ECO:0000318"/>
    <property type="project" value="GO_Central"/>
</dbReference>
<dbReference type="Proteomes" id="UP000091857">
    <property type="component" value="Chromosome 9"/>
</dbReference>
<evidence type="ECO:0000256" key="5">
    <source>
        <dbReference type="ARBA" id="ARBA00022801"/>
    </source>
</evidence>
<protein>
    <submittedName>
        <fullName evidence="6">Uncharacterized protein</fullName>
    </submittedName>
</protein>
<dbReference type="InterPro" id="IPR017850">
    <property type="entry name" value="Alkaline_phosphatase_core_sf"/>
</dbReference>
<dbReference type="OMA" id="QVFGQPW"/>
<evidence type="ECO:0000256" key="1">
    <source>
        <dbReference type="ARBA" id="ARBA00004613"/>
    </source>
</evidence>
<name>A0A2C9VAH3_MANES</name>
<dbReference type="GO" id="GO:0042578">
    <property type="term" value="F:phosphoric ester hydrolase activity"/>
    <property type="evidence" value="ECO:0007669"/>
    <property type="project" value="UniProtKB-ARBA"/>
</dbReference>
<accession>A0A2C9VAH3</accession>
<dbReference type="AlphaFoldDB" id="A0A2C9VAH3"/>
<comment type="similarity">
    <text evidence="2">Belongs to the bacterial phospholipase C family.</text>
</comment>
<comment type="caution">
    <text evidence="6">The sequence shown here is derived from an EMBL/GenBank/DDBJ whole genome shotgun (WGS) entry which is preliminary data.</text>
</comment>
<organism evidence="6 7">
    <name type="scientific">Manihot esculenta</name>
    <name type="common">Cassava</name>
    <name type="synonym">Jatropha manihot</name>
    <dbReference type="NCBI Taxonomy" id="3983"/>
    <lineage>
        <taxon>Eukaryota</taxon>
        <taxon>Viridiplantae</taxon>
        <taxon>Streptophyta</taxon>
        <taxon>Embryophyta</taxon>
        <taxon>Tracheophyta</taxon>
        <taxon>Spermatophyta</taxon>
        <taxon>Magnoliopsida</taxon>
        <taxon>eudicotyledons</taxon>
        <taxon>Gunneridae</taxon>
        <taxon>Pentapetalae</taxon>
        <taxon>rosids</taxon>
        <taxon>fabids</taxon>
        <taxon>Malpighiales</taxon>
        <taxon>Euphorbiaceae</taxon>
        <taxon>Crotonoideae</taxon>
        <taxon>Manihoteae</taxon>
        <taxon>Manihot</taxon>
    </lineage>
</organism>
<dbReference type="PANTHER" id="PTHR31956:SF28">
    <property type="entry name" value="NON-SPECIFIC PHOSPHOLIPASE C4-RELATED"/>
    <property type="match status" value="1"/>
</dbReference>
<dbReference type="OrthoDB" id="5135119at2759"/>
<sequence>MVAESSSSTPHQYPIKTVVVLVQENRSFDHMLGWLKTLNPEIDGVTGSESNPISTSDLNSTHIFYGNNAAYVDPDPGHSIQAIYEQVFGVEWTEAALTNENTLTPKMNGFAQNAERIQKGMGEIVMNGFKPEAVPVYKELAVNFAICDRWFASVPASTQPNRLYVHSATSHGATSNNTKLLVEGYPQKTIFESMDEAGFTFGIYYQYPPSTLFYRNLRKLKYIKNFHQFDLHFKKDCEEGKLPNYVVIEQRYFDLLNIPANDDHPSHDVSEGQKFVKEVYEALRASPQWNEMLFIIIYDEHGGFYDHVPTPVEGVPSPDDIVGPAPYLFKFDRLGVRIPAFLISPWIEPGTVLHGPSGPEPTSQFEHSSIAATVKKLFNLKEFLTKRDAWAGTFEGVLTRTSPRTDCPVKLPEPVKLREAAAKEGAKLSEFQEELVQMAAALNGDHKKDIYPQRLVEGMTVSQAVKYVEDGFKKFCEECEKARESGVDETEVIVLDKSRTKTTTPKTFIHKLFSCFICDN</sequence>
<reference evidence="7" key="1">
    <citation type="journal article" date="2016" name="Nat. Biotechnol.">
        <title>Sequencing wild and cultivated cassava and related species reveals extensive interspecific hybridization and genetic diversity.</title>
        <authorList>
            <person name="Bredeson J.V."/>
            <person name="Lyons J.B."/>
            <person name="Prochnik S.E."/>
            <person name="Wu G.A."/>
            <person name="Ha C.M."/>
            <person name="Edsinger-Gonzales E."/>
            <person name="Grimwood J."/>
            <person name="Schmutz J."/>
            <person name="Rabbi I.Y."/>
            <person name="Egesi C."/>
            <person name="Nauluvula P."/>
            <person name="Lebot V."/>
            <person name="Ndunguru J."/>
            <person name="Mkamilo G."/>
            <person name="Bart R.S."/>
            <person name="Setter T.L."/>
            <person name="Gleadow R.M."/>
            <person name="Kulakow P."/>
            <person name="Ferguson M.E."/>
            <person name="Rounsley S."/>
            <person name="Rokhsar D.S."/>
        </authorList>
    </citation>
    <scope>NUCLEOTIDE SEQUENCE [LARGE SCALE GENOMIC DNA]</scope>
    <source>
        <strain evidence="7">cv. AM560-2</strain>
    </source>
</reference>
<dbReference type="FunFam" id="3.40.720.10:FF:000011">
    <property type="entry name" value="Non-specific phospholipase C1"/>
    <property type="match status" value="1"/>
</dbReference>
<keyword evidence="7" id="KW-1185">Reference proteome</keyword>
<dbReference type="Gene3D" id="3.40.720.10">
    <property type="entry name" value="Alkaline Phosphatase, subunit A"/>
    <property type="match status" value="2"/>
</dbReference>
<evidence type="ECO:0000256" key="2">
    <source>
        <dbReference type="ARBA" id="ARBA00009717"/>
    </source>
</evidence>
<dbReference type="FunFam" id="3.40.720.10:FF:000028">
    <property type="entry name" value="Non-specific phospholipase C1"/>
    <property type="match status" value="1"/>
</dbReference>
<dbReference type="STRING" id="3983.A0A2C9VAH3"/>
<evidence type="ECO:0000313" key="7">
    <source>
        <dbReference type="Proteomes" id="UP000091857"/>
    </source>
</evidence>
<gene>
    <name evidence="6" type="ORF">MANES_09G131600v8</name>
</gene>
<keyword evidence="4" id="KW-0732">Signal</keyword>
<dbReference type="InterPro" id="IPR007312">
    <property type="entry name" value="Phosphoesterase"/>
</dbReference>
<dbReference type="EMBL" id="CM004395">
    <property type="protein sequence ID" value="OAY41821.1"/>
    <property type="molecule type" value="Genomic_DNA"/>
</dbReference>